<dbReference type="InterPro" id="IPR023393">
    <property type="entry name" value="START-like_dom_sf"/>
</dbReference>
<proteinExistence type="predicted"/>
<comment type="caution">
    <text evidence="2">The sequence shown here is derived from an EMBL/GenBank/DDBJ whole genome shotgun (WGS) entry which is preliminary data.</text>
</comment>
<gene>
    <name evidence="1" type="ORF">QW060_10885</name>
    <name evidence="2" type="ORF">QW060_22565</name>
</gene>
<dbReference type="Gene3D" id="3.20.80.10">
    <property type="entry name" value="Regulatory factor, effector binding domain"/>
    <property type="match status" value="1"/>
</dbReference>
<organism evidence="2 3">
    <name type="scientific">Paenimyroides ceti</name>
    <dbReference type="NCBI Taxonomy" id="395087"/>
    <lineage>
        <taxon>Bacteria</taxon>
        <taxon>Pseudomonadati</taxon>
        <taxon>Bacteroidota</taxon>
        <taxon>Flavobacteriia</taxon>
        <taxon>Flavobacteriales</taxon>
        <taxon>Flavobacteriaceae</taxon>
        <taxon>Paenimyroides</taxon>
    </lineage>
</organism>
<accession>A0ABT8D1H3</accession>
<reference evidence="3" key="2">
    <citation type="journal article" date="2019" name="Int. J. Syst. Evol. Microbiol.">
        <title>The Global Catalogue of Microorganisms (GCM) 10K type strain sequencing project: providing services to taxonomists for standard genome sequencing and annotation.</title>
        <authorList>
            <consortium name="The Broad Institute Genomics Platform"/>
            <consortium name="The Broad Institute Genome Sequencing Center for Infectious Disease"/>
            <person name="Wu L."/>
            <person name="Ma J."/>
        </authorList>
    </citation>
    <scope>NUCLEOTIDE SEQUENCE [LARGE SCALE GENOMIC DNA]</scope>
    <source>
        <strain evidence="3">CECT 7184</strain>
    </source>
</reference>
<dbReference type="Gene3D" id="3.30.530.20">
    <property type="match status" value="1"/>
</dbReference>
<dbReference type="SUPFAM" id="SSF55961">
    <property type="entry name" value="Bet v1-like"/>
    <property type="match status" value="1"/>
</dbReference>
<evidence type="ECO:0000313" key="2">
    <source>
        <dbReference type="EMBL" id="MDN3709733.1"/>
    </source>
</evidence>
<dbReference type="EMBL" id="JAUFQU010000001">
    <property type="protein sequence ID" value="MDN3707629.1"/>
    <property type="molecule type" value="Genomic_DNA"/>
</dbReference>
<name>A0ABT8D1H3_9FLAO</name>
<dbReference type="EMBL" id="JAUFQU010000054">
    <property type="protein sequence ID" value="MDN3709733.1"/>
    <property type="molecule type" value="Genomic_DNA"/>
</dbReference>
<dbReference type="Proteomes" id="UP001242368">
    <property type="component" value="Unassembled WGS sequence"/>
</dbReference>
<sequence>MKIFKYVILLLVLGIISLTVFIATSNGAYEFSKSREIELNRSTIFNYLSDYKNWNTWNPELENKNNIIYDSISKGKNSGLKWNHNYYKNTGFYPNDSLSQTAMINKEMTTSTFYLKKTETGTQITWKVKGKMNFLEKVKVFFFGGAEKILGGNYEKGLNNINHYLVKELSDYNVQSIGIIEIPQVYYIKQNVRSRIDELGSKIFQSMESMQVFVKENNLVANGAPFTVFEDINVNLGYVNYAVCLPITTEIHTSEGSDIISGKSDSFFAFKTVLRGDYSHSDKAWQENRNAITKYKLTENKTIKPVAIYKKSILDTNKPSEWETEILTPVFEKYVVPELEVENDSTKIR</sequence>
<evidence type="ECO:0000313" key="1">
    <source>
        <dbReference type="EMBL" id="MDN3707629.1"/>
    </source>
</evidence>
<protein>
    <recommendedName>
        <fullName evidence="4">Polyketide cyclase</fullName>
    </recommendedName>
</protein>
<evidence type="ECO:0000313" key="3">
    <source>
        <dbReference type="Proteomes" id="UP001242368"/>
    </source>
</evidence>
<reference evidence="2" key="3">
    <citation type="submission" date="2023-06" db="EMBL/GenBank/DDBJ databases">
        <authorList>
            <person name="Lucena T."/>
            <person name="Sun Q."/>
        </authorList>
    </citation>
    <scope>NUCLEOTIDE SEQUENCE</scope>
    <source>
        <strain evidence="2">CECT 7184</strain>
    </source>
</reference>
<evidence type="ECO:0008006" key="4">
    <source>
        <dbReference type="Google" id="ProtNLM"/>
    </source>
</evidence>
<dbReference type="RefSeq" id="WP_290363599.1">
    <property type="nucleotide sequence ID" value="NZ_JAUFQU010000001.1"/>
</dbReference>
<keyword evidence="3" id="KW-1185">Reference proteome</keyword>
<reference evidence="2" key="1">
    <citation type="journal article" date="2014" name="Int. J. Syst. Evol. Microbiol.">
        <title>Complete genome of a new Firmicutes species belonging to the dominant human colonic microbiota ('Ruminococcus bicirculans') reveals two chromosomes and a selective capacity to utilize plant glucans.</title>
        <authorList>
            <consortium name="NISC Comparative Sequencing Program"/>
            <person name="Wegmann U."/>
            <person name="Louis P."/>
            <person name="Goesmann A."/>
            <person name="Henrissat B."/>
            <person name="Duncan S.H."/>
            <person name="Flint H.J."/>
        </authorList>
    </citation>
    <scope>NUCLEOTIDE SEQUENCE</scope>
    <source>
        <strain evidence="2">CECT 7184</strain>
    </source>
</reference>
<dbReference type="InterPro" id="IPR011256">
    <property type="entry name" value="Reg_factor_effector_dom_sf"/>
</dbReference>